<dbReference type="EMBL" id="CACQ02003799">
    <property type="protein sequence ID" value="CCF39968.1"/>
    <property type="molecule type" value="Genomic_DNA"/>
</dbReference>
<protein>
    <submittedName>
        <fullName evidence="3">Uncharacterized protein</fullName>
    </submittedName>
</protein>
<feature type="signal peptide" evidence="2">
    <location>
        <begin position="1"/>
        <end position="21"/>
    </location>
</feature>
<dbReference type="AlphaFoldDB" id="H1VIB5"/>
<feature type="non-terminal residue" evidence="3">
    <location>
        <position position="1"/>
    </location>
</feature>
<accession>H1VIB5</accession>
<evidence type="ECO:0000313" key="3">
    <source>
        <dbReference type="EMBL" id="CCF39968.1"/>
    </source>
</evidence>
<keyword evidence="2" id="KW-0732">Signal</keyword>
<dbReference type="HOGENOM" id="CLU_1763153_0_0_1"/>
<evidence type="ECO:0000256" key="1">
    <source>
        <dbReference type="SAM" id="MobiDB-lite"/>
    </source>
</evidence>
<reference evidence="4" key="1">
    <citation type="journal article" date="2012" name="Nat. Genet.">
        <title>Lifestyle transitions in plant pathogenic Colletotrichum fungi deciphered by genome and transcriptome analyses.</title>
        <authorList>
            <person name="O'Connell R.J."/>
            <person name="Thon M.R."/>
            <person name="Hacquard S."/>
            <person name="Amyotte S.G."/>
            <person name="Kleemann J."/>
            <person name="Torres M.F."/>
            <person name="Damm U."/>
            <person name="Buiate E.A."/>
            <person name="Epstein L."/>
            <person name="Alkan N."/>
            <person name="Altmueller J."/>
            <person name="Alvarado-Balderrama L."/>
            <person name="Bauser C.A."/>
            <person name="Becker C."/>
            <person name="Birren B.W."/>
            <person name="Chen Z."/>
            <person name="Choi J."/>
            <person name="Crouch J.A."/>
            <person name="Duvick J.P."/>
            <person name="Farman M.A."/>
            <person name="Gan P."/>
            <person name="Heiman D."/>
            <person name="Henrissat B."/>
            <person name="Howard R.J."/>
            <person name="Kabbage M."/>
            <person name="Koch C."/>
            <person name="Kracher B."/>
            <person name="Kubo Y."/>
            <person name="Law A.D."/>
            <person name="Lebrun M.-H."/>
            <person name="Lee Y.-H."/>
            <person name="Miyara I."/>
            <person name="Moore N."/>
            <person name="Neumann U."/>
            <person name="Nordstroem K."/>
            <person name="Panaccione D.G."/>
            <person name="Panstruga R."/>
            <person name="Place M."/>
            <person name="Proctor R.H."/>
            <person name="Prusky D."/>
            <person name="Rech G."/>
            <person name="Reinhardt R."/>
            <person name="Rollins J.A."/>
            <person name="Rounsley S."/>
            <person name="Schardl C.L."/>
            <person name="Schwartz D.C."/>
            <person name="Shenoy N."/>
            <person name="Shirasu K."/>
            <person name="Sikhakolli U.R."/>
            <person name="Stueber K."/>
            <person name="Sukno S.A."/>
            <person name="Sweigard J.A."/>
            <person name="Takano Y."/>
            <person name="Takahara H."/>
            <person name="Trail F."/>
            <person name="van der Does H.C."/>
            <person name="Voll L.M."/>
            <person name="Will I."/>
            <person name="Young S."/>
            <person name="Zeng Q."/>
            <person name="Zhang J."/>
            <person name="Zhou S."/>
            <person name="Dickman M.B."/>
            <person name="Schulze-Lefert P."/>
            <person name="Ver Loren van Themaat E."/>
            <person name="Ma L.-J."/>
            <person name="Vaillancourt L.J."/>
        </authorList>
    </citation>
    <scope>NUCLEOTIDE SEQUENCE [LARGE SCALE GENOMIC DNA]</scope>
    <source>
        <strain evidence="4">IMI 349063</strain>
    </source>
</reference>
<evidence type="ECO:0000256" key="2">
    <source>
        <dbReference type="SAM" id="SignalP"/>
    </source>
</evidence>
<proteinExistence type="predicted"/>
<organism evidence="3 4">
    <name type="scientific">Colletotrichum higginsianum (strain IMI 349063)</name>
    <name type="common">Crucifer anthracnose fungus</name>
    <dbReference type="NCBI Taxonomy" id="759273"/>
    <lineage>
        <taxon>Eukaryota</taxon>
        <taxon>Fungi</taxon>
        <taxon>Dikarya</taxon>
        <taxon>Ascomycota</taxon>
        <taxon>Pezizomycotina</taxon>
        <taxon>Sordariomycetes</taxon>
        <taxon>Hypocreomycetidae</taxon>
        <taxon>Glomerellales</taxon>
        <taxon>Glomerellaceae</taxon>
        <taxon>Colletotrichum</taxon>
        <taxon>Colletotrichum destructivum species complex</taxon>
    </lineage>
</organism>
<gene>
    <name evidence="3" type="ORF">CH063_10659</name>
</gene>
<dbReference type="Proteomes" id="UP000007174">
    <property type="component" value="Unassembled WGS sequence"/>
</dbReference>
<evidence type="ECO:0000313" key="4">
    <source>
        <dbReference type="Proteomes" id="UP000007174"/>
    </source>
</evidence>
<sequence length="148" mass="15643">RRPASPLVVLDVLGHAPVVLAFAESPLELFGRLGCRLLPAGLEVPGVLVGDGRQEVGRCSIHGGREFSLGRSVSVIKTTPANTKRKENERRRKAHQQISLTASEGTGSPGPQSTSWPRRPVLGTASGRRLSRAPCPSARISTLPPGTA</sequence>
<feature type="compositionally biased region" description="Polar residues" evidence="1">
    <location>
        <begin position="96"/>
        <end position="116"/>
    </location>
</feature>
<feature type="region of interest" description="Disordered" evidence="1">
    <location>
        <begin position="72"/>
        <end position="148"/>
    </location>
</feature>
<name>H1VIB5_COLHI</name>
<feature type="chain" id="PRO_5003555053" evidence="2">
    <location>
        <begin position="22"/>
        <end position="148"/>
    </location>
</feature>